<dbReference type="AlphaFoldDB" id="A0A2P6QD98"/>
<name>A0A2P6QD98_ROSCH</name>
<feature type="domain" description="Isopenicillin N synthase-like Fe(2+) 2OG dioxygenase" evidence="1">
    <location>
        <begin position="21"/>
        <end position="95"/>
    </location>
</feature>
<keyword evidence="2" id="KW-0223">Dioxygenase</keyword>
<keyword evidence="2" id="KW-0560">Oxidoreductase</keyword>
<gene>
    <name evidence="2" type="ORF">RchiOBHm_Chr5g0043271</name>
</gene>
<protein>
    <submittedName>
        <fullName evidence="2">Putative gibberellin 2-beta-dioxygenase</fullName>
        <ecNumber evidence="2">1.14.11.13</ecNumber>
    </submittedName>
</protein>
<dbReference type="InterPro" id="IPR044861">
    <property type="entry name" value="IPNS-like_FE2OG_OXY"/>
</dbReference>
<dbReference type="EC" id="1.14.11.13" evidence="2"/>
<dbReference type="Proteomes" id="UP000238479">
    <property type="component" value="Chromosome 5"/>
</dbReference>
<evidence type="ECO:0000259" key="1">
    <source>
        <dbReference type="Pfam" id="PF03171"/>
    </source>
</evidence>
<dbReference type="SUPFAM" id="SSF51197">
    <property type="entry name" value="Clavaminate synthase-like"/>
    <property type="match status" value="1"/>
</dbReference>
<dbReference type="Gene3D" id="2.60.120.330">
    <property type="entry name" value="B-lactam Antibiotic, Isopenicillin N Synthase, Chain"/>
    <property type="match status" value="1"/>
</dbReference>
<keyword evidence="3" id="KW-1185">Reference proteome</keyword>
<dbReference type="Pfam" id="PF03171">
    <property type="entry name" value="2OG-FeII_Oxy"/>
    <property type="match status" value="1"/>
</dbReference>
<organism evidence="2 3">
    <name type="scientific">Rosa chinensis</name>
    <name type="common">China rose</name>
    <dbReference type="NCBI Taxonomy" id="74649"/>
    <lineage>
        <taxon>Eukaryota</taxon>
        <taxon>Viridiplantae</taxon>
        <taxon>Streptophyta</taxon>
        <taxon>Embryophyta</taxon>
        <taxon>Tracheophyta</taxon>
        <taxon>Spermatophyta</taxon>
        <taxon>Magnoliopsida</taxon>
        <taxon>eudicotyledons</taxon>
        <taxon>Gunneridae</taxon>
        <taxon>Pentapetalae</taxon>
        <taxon>rosids</taxon>
        <taxon>fabids</taxon>
        <taxon>Rosales</taxon>
        <taxon>Rosaceae</taxon>
        <taxon>Rosoideae</taxon>
        <taxon>Rosoideae incertae sedis</taxon>
        <taxon>Rosa</taxon>
    </lineage>
</organism>
<comment type="caution">
    <text evidence="2">The sequence shown here is derived from an EMBL/GenBank/DDBJ whole genome shotgun (WGS) entry which is preliminary data.</text>
</comment>
<evidence type="ECO:0000313" key="3">
    <source>
        <dbReference type="Proteomes" id="UP000238479"/>
    </source>
</evidence>
<proteinExistence type="predicted"/>
<reference evidence="2 3" key="1">
    <citation type="journal article" date="2018" name="Nat. Genet.">
        <title>The Rosa genome provides new insights in the design of modern roses.</title>
        <authorList>
            <person name="Bendahmane M."/>
        </authorList>
    </citation>
    <scope>NUCLEOTIDE SEQUENCE [LARGE SCALE GENOMIC DNA]</scope>
    <source>
        <strain evidence="3">cv. Old Blush</strain>
    </source>
</reference>
<evidence type="ECO:0000313" key="2">
    <source>
        <dbReference type="EMBL" id="PRQ32158.1"/>
    </source>
</evidence>
<dbReference type="PANTHER" id="PTHR47990">
    <property type="entry name" value="2-OXOGLUTARATE (2OG) AND FE(II)-DEPENDENT OXYGENASE SUPERFAMILY PROTEIN-RELATED"/>
    <property type="match status" value="1"/>
</dbReference>
<dbReference type="InterPro" id="IPR050231">
    <property type="entry name" value="Iron_ascorbate_oxido_reductase"/>
</dbReference>
<sequence length="116" mass="13310">MVKKLDELKEMIEMMILDSYGLGENSDSIMACKTLLRAQKYGLEFETKDGQWIKLSLPPSSFVFIAGDSLMAWSNGRMHSVKHRVMMCGEQERFFVRSIWSSSRGYHHQGTKGVSR</sequence>
<dbReference type="InterPro" id="IPR027443">
    <property type="entry name" value="IPNS-like_sf"/>
</dbReference>
<dbReference type="GO" id="GO:0045543">
    <property type="term" value="F:gibberellin 2-beta-dioxygenase activity"/>
    <property type="evidence" value="ECO:0007669"/>
    <property type="project" value="UniProtKB-EC"/>
</dbReference>
<dbReference type="Gramene" id="PRQ32158">
    <property type="protein sequence ID" value="PRQ32158"/>
    <property type="gene ID" value="RchiOBHm_Chr5g0043271"/>
</dbReference>
<accession>A0A2P6QD98</accession>
<dbReference type="EMBL" id="PDCK01000043">
    <property type="protein sequence ID" value="PRQ32158.1"/>
    <property type="molecule type" value="Genomic_DNA"/>
</dbReference>